<evidence type="ECO:0000313" key="1">
    <source>
        <dbReference type="EMBL" id="ECX6924097.1"/>
    </source>
</evidence>
<dbReference type="Proteomes" id="UP000427828">
    <property type="component" value="Unassembled WGS sequence"/>
</dbReference>
<dbReference type="RefSeq" id="WP_070255986.1">
    <property type="nucleotide sequence ID" value="NZ_JAATUG010000001.1"/>
</dbReference>
<dbReference type="Pfam" id="PF24233">
    <property type="entry name" value="DUF7446"/>
    <property type="match status" value="1"/>
</dbReference>
<evidence type="ECO:0000313" key="2">
    <source>
        <dbReference type="EMBL" id="RKC01043.1"/>
    </source>
</evidence>
<reference evidence="1 4" key="2">
    <citation type="submission" date="2018-06" db="EMBL/GenBank/DDBJ databases">
        <authorList>
            <consortium name="GenomeTrakr: Next Generation Sequencing Network for Food Pathogen Tracability"/>
        </authorList>
    </citation>
    <scope>NUCLEOTIDE SEQUENCE [LARGE SCALE GENOMIC DNA]</scope>
    <source>
        <strain evidence="1 4">FLAG-51482A</strain>
    </source>
</reference>
<protein>
    <submittedName>
        <fullName evidence="1">Uncharacterized protein</fullName>
    </submittedName>
</protein>
<accession>A0A826CTM6</accession>
<name>A0A826CTM6_LISMN</name>
<dbReference type="Proteomes" id="UP000280270">
    <property type="component" value="Unassembled WGS sequence"/>
</dbReference>
<dbReference type="EMBL" id="QUQA01000010">
    <property type="protein sequence ID" value="RKC01043.1"/>
    <property type="molecule type" value="Genomic_DNA"/>
</dbReference>
<organism evidence="1 4">
    <name type="scientific">Listeria monocytogenes</name>
    <dbReference type="NCBI Taxonomy" id="1639"/>
    <lineage>
        <taxon>Bacteria</taxon>
        <taxon>Bacillati</taxon>
        <taxon>Bacillota</taxon>
        <taxon>Bacilli</taxon>
        <taxon>Bacillales</taxon>
        <taxon>Listeriaceae</taxon>
        <taxon>Listeria</taxon>
    </lineage>
</organism>
<evidence type="ECO:0000313" key="3">
    <source>
        <dbReference type="Proteomes" id="UP000280270"/>
    </source>
</evidence>
<proteinExistence type="predicted"/>
<dbReference type="InterPro" id="IPR055869">
    <property type="entry name" value="DUF7446"/>
</dbReference>
<sequence>MAYENVELVVSSVAGKIYLSTLDKDGYMSVDRKEMTEDVLRVAMEYFMTNQLKQAQFPVLKNGKVPTLLFTDNPKKAKDILGLLQGEN</sequence>
<evidence type="ECO:0000313" key="4">
    <source>
        <dbReference type="Proteomes" id="UP000427828"/>
    </source>
</evidence>
<reference evidence="2 3" key="1">
    <citation type="journal article" date="2018" name="BMC Genomics">
        <title>Genes significantly associated with lineage II food isolates of Listeria monocytogenes.</title>
        <authorList>
            <person name="Pirone-Davies C."/>
            <person name="Chen Y."/>
            <person name="Pightling A."/>
            <person name="Ryan G."/>
            <person name="Wang Y."/>
            <person name="Yao K."/>
            <person name="Hoffmann M."/>
            <person name="Allard M.W."/>
        </authorList>
    </citation>
    <scope>NUCLEOTIDE SEQUENCE [LARGE SCALE GENOMIC DNA]</scope>
    <source>
        <strain evidence="2 3">CFSAN028761</strain>
    </source>
</reference>
<dbReference type="AlphaFoldDB" id="A0A826CTM6"/>
<comment type="caution">
    <text evidence="1">The sequence shown here is derived from an EMBL/GenBank/DDBJ whole genome shotgun (WGS) entry which is preliminary data.</text>
</comment>
<gene>
    <name evidence="2" type="ORF">AE233_01299</name>
    <name evidence="1" type="ORF">BCZ19_05405</name>
</gene>
<dbReference type="EMBL" id="AALAQH010000002">
    <property type="protein sequence ID" value="ECX6924097.1"/>
    <property type="molecule type" value="Genomic_DNA"/>
</dbReference>